<proteinExistence type="predicted"/>
<reference evidence="2 3" key="1">
    <citation type="submission" date="2020-08" db="EMBL/GenBank/DDBJ databases">
        <title>Croceimicrobium hydrocarbonivorans gen. nov., sp. nov., a novel marine bacterium isolated from a bacterial consortium that degrades polyethylene terephthalate.</title>
        <authorList>
            <person name="Liu R."/>
        </authorList>
    </citation>
    <scope>NUCLEOTIDE SEQUENCE [LARGE SCALE GENOMIC DNA]</scope>
    <source>
        <strain evidence="2 3">A20-9</strain>
    </source>
</reference>
<dbReference type="InterPro" id="IPR025643">
    <property type="entry name" value="R2K_3"/>
</dbReference>
<accession>A0A7H0VAH1</accession>
<protein>
    <submittedName>
        <fullName evidence="2">ATP-grasp domain-containing protein</fullName>
    </submittedName>
</protein>
<dbReference type="AlphaFoldDB" id="A0A7H0VAH1"/>
<dbReference type="Proteomes" id="UP000516305">
    <property type="component" value="Chromosome"/>
</dbReference>
<sequence length="297" mass="34454">MKIIFCNSFLDPKQVDPDFEAEWSAAQEAGFECLLISFEDLQEGNLLKALKRIMPASNEAIALYRGWMLKPFEYQDLYEGLLDKNIRLLNSPQQYKHCHYLPESYKHIQDHSPESYWTSDLDMESIRETVKPFGSKSIILKDFVKSEKHHWLEACFIPDASDFEKLQEVVSNFLELRGHSLNEGLVFREFIDLEALAKHSKSGMPLSREYRIFFLKNEAIQSYNYWEEGDYEDRLVNLDFAQELAQSIESNFFSMDIAKSQAGQWIIMELGDGQVSGLPDDADPAAFYKTLIKKLDN</sequence>
<name>A0A7H0VAH1_9FLAO</name>
<dbReference type="EMBL" id="CP060139">
    <property type="protein sequence ID" value="QNR22719.1"/>
    <property type="molecule type" value="Genomic_DNA"/>
</dbReference>
<evidence type="ECO:0000259" key="1">
    <source>
        <dbReference type="Pfam" id="PF14243"/>
    </source>
</evidence>
<dbReference type="RefSeq" id="WP_210757286.1">
    <property type="nucleotide sequence ID" value="NZ_CP060139.1"/>
</dbReference>
<feature type="domain" description="ATP-grasp" evidence="1">
    <location>
        <begin position="136"/>
        <end position="291"/>
    </location>
</feature>
<evidence type="ECO:0000313" key="3">
    <source>
        <dbReference type="Proteomes" id="UP000516305"/>
    </source>
</evidence>
<keyword evidence="3" id="KW-1185">Reference proteome</keyword>
<dbReference type="Pfam" id="PF14243">
    <property type="entry name" value="R2K_3"/>
    <property type="match status" value="1"/>
</dbReference>
<dbReference type="KEGG" id="chyd:H4K34_10030"/>
<gene>
    <name evidence="2" type="ORF">H4K34_10030</name>
</gene>
<organism evidence="2 3">
    <name type="scientific">Croceimicrobium hydrocarbonivorans</name>
    <dbReference type="NCBI Taxonomy" id="2761580"/>
    <lineage>
        <taxon>Bacteria</taxon>
        <taxon>Pseudomonadati</taxon>
        <taxon>Bacteroidota</taxon>
        <taxon>Flavobacteriia</taxon>
        <taxon>Flavobacteriales</taxon>
        <taxon>Owenweeksiaceae</taxon>
        <taxon>Croceimicrobium</taxon>
    </lineage>
</organism>
<evidence type="ECO:0000313" key="2">
    <source>
        <dbReference type="EMBL" id="QNR22719.1"/>
    </source>
</evidence>